<evidence type="ECO:0000256" key="1">
    <source>
        <dbReference type="ARBA" id="ARBA00008779"/>
    </source>
</evidence>
<dbReference type="PANTHER" id="PTHR42693:SF33">
    <property type="entry name" value="ARYLSULFATASE"/>
    <property type="match status" value="1"/>
</dbReference>
<comment type="caution">
    <text evidence="7">The sequence shown here is derived from an EMBL/GenBank/DDBJ whole genome shotgun (WGS) entry which is preliminary data.</text>
</comment>
<dbReference type="Gene3D" id="3.40.720.10">
    <property type="entry name" value="Alkaline Phosphatase, subunit A"/>
    <property type="match status" value="1"/>
</dbReference>
<protein>
    <submittedName>
        <fullName evidence="7">Sulfatase-like hydrolase/transferase</fullName>
    </submittedName>
</protein>
<keyword evidence="4" id="KW-0106">Calcium</keyword>
<dbReference type="Pfam" id="PF00884">
    <property type="entry name" value="Sulfatase"/>
    <property type="match status" value="1"/>
</dbReference>
<dbReference type="InterPro" id="IPR000917">
    <property type="entry name" value="Sulfatase_N"/>
</dbReference>
<keyword evidence="2" id="KW-0479">Metal-binding</keyword>
<dbReference type="InterPro" id="IPR017850">
    <property type="entry name" value="Alkaline_phosphatase_core_sf"/>
</dbReference>
<dbReference type="Gene3D" id="3.30.1120.10">
    <property type="match status" value="1"/>
</dbReference>
<evidence type="ECO:0000313" key="7">
    <source>
        <dbReference type="EMBL" id="MBO8424708.1"/>
    </source>
</evidence>
<dbReference type="Proteomes" id="UP000727857">
    <property type="component" value="Unassembled WGS sequence"/>
</dbReference>
<evidence type="ECO:0000313" key="8">
    <source>
        <dbReference type="Proteomes" id="UP000727857"/>
    </source>
</evidence>
<feature type="transmembrane region" description="Helical" evidence="5">
    <location>
        <begin position="100"/>
        <end position="120"/>
    </location>
</feature>
<dbReference type="SUPFAM" id="SSF53649">
    <property type="entry name" value="Alkaline phosphatase-like"/>
    <property type="match status" value="1"/>
</dbReference>
<evidence type="ECO:0000256" key="4">
    <source>
        <dbReference type="ARBA" id="ARBA00022837"/>
    </source>
</evidence>
<dbReference type="PANTHER" id="PTHR42693">
    <property type="entry name" value="ARYLSULFATASE FAMILY MEMBER"/>
    <property type="match status" value="1"/>
</dbReference>
<sequence>MENTKVVRNECARHIDRKKRVFDIVYLALTCALAAVVLATGFVSLPLFTVVLAIAAALLIALRAVRDKGVPLYLWIAYLVAICGTFLLFVIRGADGFGKRLWWNLVLSLGPVVLAVAIYFADKISPERYRKLFTSVTAVLMAGVAIVYFFFMSLRLTPTVESLQKGHDEYLAKISATKASADSPNVLVILMDDMAYSDISLYSYLGSAAATINTPNIDRIADGGIVMDNFYSASPVCSPSRFSLLTGRYSSRGYLDNVVFPTTVESDPYSFTHFVNPYQFLNSVDGILGDEITFAEALQAKGYSTACIGKWNLGDYGEYLPTNQGFDLFYGSYYVNDMTPYNWVRDTGAGHPEGETHAEIRTHEENLDQSESTRIFTEQINEFIESSVDKGEKFLAYYTTPWPHWPLFSDNNGNGKGDVTDDTYIDCIEEFDKYLGTILDTLERKGVYDDTLIIFTSDNGPGREGVTGSLRGRKNTTFEGGMKVPLIASYPNGGVGAGSAVASEEFSYFEWVKGADGRYSGEVRECTGSTKHIVASSMNFDLFTTILDYCGITELPSDRIIDGVSLRKLWSAEVPADTRVHDVLYYRKGGKTQGIQMAYGLDGKTYDFKYYDRVHTENSAFIDQFYNNYLFNLDLDPAEGYDISKTYPEIADALKEKLEAFRKEMKTNRRGITDKERS</sequence>
<keyword evidence="5" id="KW-0472">Membrane</keyword>
<evidence type="ECO:0000256" key="2">
    <source>
        <dbReference type="ARBA" id="ARBA00022723"/>
    </source>
</evidence>
<evidence type="ECO:0000259" key="6">
    <source>
        <dbReference type="Pfam" id="PF00884"/>
    </source>
</evidence>
<evidence type="ECO:0000256" key="5">
    <source>
        <dbReference type="SAM" id="Phobius"/>
    </source>
</evidence>
<reference evidence="7" key="1">
    <citation type="submission" date="2020-10" db="EMBL/GenBank/DDBJ databases">
        <authorList>
            <person name="Gilroy R."/>
        </authorList>
    </citation>
    <scope>NUCLEOTIDE SEQUENCE</scope>
    <source>
        <strain evidence="7">517</strain>
    </source>
</reference>
<feature type="transmembrane region" description="Helical" evidence="5">
    <location>
        <begin position="72"/>
        <end position="94"/>
    </location>
</feature>
<proteinExistence type="inferred from homology"/>
<feature type="transmembrane region" description="Helical" evidence="5">
    <location>
        <begin position="45"/>
        <end position="65"/>
    </location>
</feature>
<name>A0A940IDV6_9FIRM</name>
<comment type="similarity">
    <text evidence="1">Belongs to the sulfatase family.</text>
</comment>
<feature type="domain" description="Sulfatase N-terminal" evidence="6">
    <location>
        <begin position="184"/>
        <end position="551"/>
    </location>
</feature>
<dbReference type="InterPro" id="IPR050738">
    <property type="entry name" value="Sulfatase"/>
</dbReference>
<organism evidence="7 8">
    <name type="scientific">Candidatus Stercoripulliclostridium pullicola</name>
    <dbReference type="NCBI Taxonomy" id="2840953"/>
    <lineage>
        <taxon>Bacteria</taxon>
        <taxon>Bacillati</taxon>
        <taxon>Bacillota</taxon>
        <taxon>Clostridia</taxon>
        <taxon>Eubacteriales</taxon>
        <taxon>Candidatus Stercoripulliclostridium</taxon>
    </lineage>
</organism>
<dbReference type="GO" id="GO:0046872">
    <property type="term" value="F:metal ion binding"/>
    <property type="evidence" value="ECO:0007669"/>
    <property type="project" value="UniProtKB-KW"/>
</dbReference>
<feature type="transmembrane region" description="Helical" evidence="5">
    <location>
        <begin position="21"/>
        <end position="39"/>
    </location>
</feature>
<dbReference type="PROSITE" id="PS00523">
    <property type="entry name" value="SULFATASE_1"/>
    <property type="match status" value="1"/>
</dbReference>
<keyword evidence="3 7" id="KW-0378">Hydrolase</keyword>
<evidence type="ECO:0000256" key="3">
    <source>
        <dbReference type="ARBA" id="ARBA00022801"/>
    </source>
</evidence>
<reference evidence="7" key="2">
    <citation type="journal article" date="2021" name="PeerJ">
        <title>Extensive microbial diversity within the chicken gut microbiome revealed by metagenomics and culture.</title>
        <authorList>
            <person name="Gilroy R."/>
            <person name="Ravi A."/>
            <person name="Getino M."/>
            <person name="Pursley I."/>
            <person name="Horton D.L."/>
            <person name="Alikhan N.F."/>
            <person name="Baker D."/>
            <person name="Gharbi K."/>
            <person name="Hall N."/>
            <person name="Watson M."/>
            <person name="Adriaenssens E.M."/>
            <person name="Foster-Nyarko E."/>
            <person name="Jarju S."/>
            <person name="Secka A."/>
            <person name="Antonio M."/>
            <person name="Oren A."/>
            <person name="Chaudhuri R.R."/>
            <person name="La Ragione R."/>
            <person name="Hildebrand F."/>
            <person name="Pallen M.J."/>
        </authorList>
    </citation>
    <scope>NUCLEOTIDE SEQUENCE</scope>
    <source>
        <strain evidence="7">517</strain>
    </source>
</reference>
<dbReference type="EMBL" id="JADINF010000171">
    <property type="protein sequence ID" value="MBO8424708.1"/>
    <property type="molecule type" value="Genomic_DNA"/>
</dbReference>
<dbReference type="GO" id="GO:0004065">
    <property type="term" value="F:arylsulfatase activity"/>
    <property type="evidence" value="ECO:0007669"/>
    <property type="project" value="TreeGrafter"/>
</dbReference>
<feature type="transmembrane region" description="Helical" evidence="5">
    <location>
        <begin position="132"/>
        <end position="151"/>
    </location>
</feature>
<keyword evidence="5" id="KW-1133">Transmembrane helix</keyword>
<accession>A0A940IDV6</accession>
<keyword evidence="5" id="KW-0812">Transmembrane</keyword>
<dbReference type="InterPro" id="IPR024607">
    <property type="entry name" value="Sulfatase_CS"/>
</dbReference>
<gene>
    <name evidence="7" type="ORF">IAB16_06785</name>
</gene>
<dbReference type="AlphaFoldDB" id="A0A940IDV6"/>